<dbReference type="InterPro" id="IPR036396">
    <property type="entry name" value="Cyt_P450_sf"/>
</dbReference>
<evidence type="ECO:0000256" key="7">
    <source>
        <dbReference type="ARBA" id="ARBA00023033"/>
    </source>
</evidence>
<evidence type="ECO:0000256" key="2">
    <source>
        <dbReference type="ARBA" id="ARBA00010617"/>
    </source>
</evidence>
<dbReference type="GO" id="GO:0043386">
    <property type="term" value="P:mycotoxin biosynthetic process"/>
    <property type="evidence" value="ECO:0007669"/>
    <property type="project" value="UniProtKB-ARBA"/>
</dbReference>
<comment type="caution">
    <text evidence="11">The sequence shown here is derived from an EMBL/GenBank/DDBJ whole genome shotgun (WGS) entry which is preliminary data.</text>
</comment>
<dbReference type="GO" id="GO:0005506">
    <property type="term" value="F:iron ion binding"/>
    <property type="evidence" value="ECO:0007669"/>
    <property type="project" value="InterPro"/>
</dbReference>
<dbReference type="PRINTS" id="PR00463">
    <property type="entry name" value="EP450I"/>
</dbReference>
<dbReference type="PANTHER" id="PTHR24305">
    <property type="entry name" value="CYTOCHROME P450"/>
    <property type="match status" value="1"/>
</dbReference>
<dbReference type="GO" id="GO:0004497">
    <property type="term" value="F:monooxygenase activity"/>
    <property type="evidence" value="ECO:0007669"/>
    <property type="project" value="UniProtKB-KW"/>
</dbReference>
<comment type="similarity">
    <text evidence="2 9">Belongs to the cytochrome P450 family.</text>
</comment>
<keyword evidence="12" id="KW-1185">Reference proteome</keyword>
<keyword evidence="10" id="KW-0472">Membrane</keyword>
<reference evidence="11" key="2">
    <citation type="journal article" date="2016" name="Fungal Biol.">
        <title>Ochratoxin A production by Penicillium thymicola.</title>
        <authorList>
            <person name="Nguyen H.D.T."/>
            <person name="McMullin D.R."/>
            <person name="Ponomareva E."/>
            <person name="Riley R."/>
            <person name="Pomraning K.R."/>
            <person name="Baker S.E."/>
            <person name="Seifert K.A."/>
        </authorList>
    </citation>
    <scope>NUCLEOTIDE SEQUENCE</scope>
    <source>
        <strain evidence="11">DAOM 180753</strain>
    </source>
</reference>
<keyword evidence="7 9" id="KW-0503">Monooxygenase</keyword>
<feature type="transmembrane region" description="Helical" evidence="10">
    <location>
        <begin position="6"/>
        <end position="27"/>
    </location>
</feature>
<dbReference type="AlphaFoldDB" id="A0AAI9X2X6"/>
<keyword evidence="5 9" id="KW-0560">Oxidoreductase</keyword>
<reference evidence="11" key="1">
    <citation type="submission" date="2015-06" db="EMBL/GenBank/DDBJ databases">
        <authorList>
            <person name="Nguyen H."/>
        </authorList>
    </citation>
    <scope>NUCLEOTIDE SEQUENCE</scope>
    <source>
        <strain evidence="11">DAOM 180753</strain>
    </source>
</reference>
<evidence type="ECO:0000256" key="6">
    <source>
        <dbReference type="ARBA" id="ARBA00023004"/>
    </source>
</evidence>
<dbReference type="GO" id="GO:0016705">
    <property type="term" value="F:oxidoreductase activity, acting on paired donors, with incorporation or reduction of molecular oxygen"/>
    <property type="evidence" value="ECO:0007669"/>
    <property type="project" value="InterPro"/>
</dbReference>
<dbReference type="InterPro" id="IPR050121">
    <property type="entry name" value="Cytochrome_P450_monoxygenase"/>
</dbReference>
<evidence type="ECO:0000256" key="5">
    <source>
        <dbReference type="ARBA" id="ARBA00023002"/>
    </source>
</evidence>
<dbReference type="PANTHER" id="PTHR24305:SF237">
    <property type="entry name" value="CYTOCHROME P450 MONOOXYGENASE ATNE-RELATED"/>
    <property type="match status" value="1"/>
</dbReference>
<name>A0AAI9X2X6_PENTH</name>
<dbReference type="InterPro" id="IPR001128">
    <property type="entry name" value="Cyt_P450"/>
</dbReference>
<dbReference type="GO" id="GO:0020037">
    <property type="term" value="F:heme binding"/>
    <property type="evidence" value="ECO:0007669"/>
    <property type="project" value="InterPro"/>
</dbReference>
<evidence type="ECO:0000313" key="11">
    <source>
        <dbReference type="EMBL" id="KAJ9481920.1"/>
    </source>
</evidence>
<sequence length="516" mass="58552">MGYLLIGVAATVVAFYFCLVPLYRLYFHPLSQYPGPKLAAVTNWYTAFFAWRGDLHLQNRAWHEKYGDIVRSGPNTLWFNSRSMMSDIYNAGANDCKVDAWAVYSASRRSPNILSVVDKNVHAFKRRTMASAFSDRGLKDIEGQILNHIQKFTTFLCPKSAESSAKEPNGWPSPINVATVCDWLAFDLIGDITYGRSFGMLDSPNKRWVPPVYTKMSHRGMMCLMQPKVYKYNLDKIFLAPLYKDILSAGTWVYNRVKDRVDMGDKVEEKDVFWKMSTAKDQKRNWEYSLKDIWTESMLLLGAGTDTTSSTMSALFFYILHDPDALSRVTTEIRATFDNEDEILAGPKLNSCHFLHACVDETMRLLPAVANGSPRRVLPGGLTVGGQHIPEGVTVSSSLYVLFRKNEYFESPDEFQPRRWIVDSELGTDEESVRMAKRVFCPFSVGPRSCVGWKLAWMELNVVLARSVFLYDMMLAPEAPCCASNRTGRKCEFHFKGYSIAAPVQGVPAQIKRRSF</sequence>
<evidence type="ECO:0000256" key="9">
    <source>
        <dbReference type="RuleBase" id="RU000461"/>
    </source>
</evidence>
<comment type="cofactor">
    <cofactor evidence="1 8">
        <name>heme</name>
        <dbReference type="ChEBI" id="CHEBI:30413"/>
    </cofactor>
</comment>
<evidence type="ECO:0000256" key="3">
    <source>
        <dbReference type="ARBA" id="ARBA00022617"/>
    </source>
</evidence>
<dbReference type="InterPro" id="IPR002401">
    <property type="entry name" value="Cyt_P450_E_grp-I"/>
</dbReference>
<keyword evidence="6 8" id="KW-0408">Iron</keyword>
<proteinExistence type="inferred from homology"/>
<dbReference type="SUPFAM" id="SSF48264">
    <property type="entry name" value="Cytochrome P450"/>
    <property type="match status" value="1"/>
</dbReference>
<gene>
    <name evidence="11" type="ORF">VN97_g11531</name>
</gene>
<feature type="binding site" description="axial binding residue" evidence="8">
    <location>
        <position position="450"/>
    </location>
    <ligand>
        <name>heme</name>
        <dbReference type="ChEBI" id="CHEBI:30413"/>
    </ligand>
    <ligandPart>
        <name>Fe</name>
        <dbReference type="ChEBI" id="CHEBI:18248"/>
    </ligandPart>
</feature>
<dbReference type="EMBL" id="LACB01000654">
    <property type="protein sequence ID" value="KAJ9481920.1"/>
    <property type="molecule type" value="Genomic_DNA"/>
</dbReference>
<organism evidence="11 12">
    <name type="scientific">Penicillium thymicola</name>
    <dbReference type="NCBI Taxonomy" id="293382"/>
    <lineage>
        <taxon>Eukaryota</taxon>
        <taxon>Fungi</taxon>
        <taxon>Dikarya</taxon>
        <taxon>Ascomycota</taxon>
        <taxon>Pezizomycotina</taxon>
        <taxon>Eurotiomycetes</taxon>
        <taxon>Eurotiomycetidae</taxon>
        <taxon>Eurotiales</taxon>
        <taxon>Aspergillaceae</taxon>
        <taxon>Penicillium</taxon>
    </lineage>
</organism>
<keyword evidence="10" id="KW-1133">Transmembrane helix</keyword>
<dbReference type="PRINTS" id="PR00385">
    <property type="entry name" value="P450"/>
</dbReference>
<protein>
    <submittedName>
        <fullName evidence="11">Uncharacterized protein</fullName>
    </submittedName>
</protein>
<evidence type="ECO:0000256" key="10">
    <source>
        <dbReference type="SAM" id="Phobius"/>
    </source>
</evidence>
<keyword evidence="10" id="KW-0812">Transmembrane</keyword>
<evidence type="ECO:0000313" key="12">
    <source>
        <dbReference type="Proteomes" id="UP001227192"/>
    </source>
</evidence>
<dbReference type="Proteomes" id="UP001227192">
    <property type="component" value="Unassembled WGS sequence"/>
</dbReference>
<accession>A0AAI9X2X6</accession>
<dbReference type="PROSITE" id="PS00086">
    <property type="entry name" value="CYTOCHROME_P450"/>
    <property type="match status" value="1"/>
</dbReference>
<evidence type="ECO:0000256" key="4">
    <source>
        <dbReference type="ARBA" id="ARBA00022723"/>
    </source>
</evidence>
<dbReference type="InterPro" id="IPR017972">
    <property type="entry name" value="Cyt_P450_CS"/>
</dbReference>
<evidence type="ECO:0000256" key="8">
    <source>
        <dbReference type="PIRSR" id="PIRSR602401-1"/>
    </source>
</evidence>
<keyword evidence="3 8" id="KW-0349">Heme</keyword>
<evidence type="ECO:0000256" key="1">
    <source>
        <dbReference type="ARBA" id="ARBA00001971"/>
    </source>
</evidence>
<dbReference type="CDD" id="cd11061">
    <property type="entry name" value="CYP67-like"/>
    <property type="match status" value="1"/>
</dbReference>
<dbReference type="Pfam" id="PF00067">
    <property type="entry name" value="p450"/>
    <property type="match status" value="1"/>
</dbReference>
<dbReference type="Gene3D" id="1.10.630.10">
    <property type="entry name" value="Cytochrome P450"/>
    <property type="match status" value="1"/>
</dbReference>
<keyword evidence="4 8" id="KW-0479">Metal-binding</keyword>